<evidence type="ECO:0000256" key="1">
    <source>
        <dbReference type="SAM" id="Phobius"/>
    </source>
</evidence>
<dbReference type="Pfam" id="PF13559">
    <property type="entry name" value="DUF4129"/>
    <property type="match status" value="1"/>
</dbReference>
<keyword evidence="1" id="KW-0812">Transmembrane</keyword>
<dbReference type="OrthoDB" id="9804872at2"/>
<evidence type="ECO:0000313" key="3">
    <source>
        <dbReference type="EMBL" id="TCJ85305.1"/>
    </source>
</evidence>
<keyword evidence="4" id="KW-1185">Reference proteome</keyword>
<dbReference type="InterPro" id="IPR038765">
    <property type="entry name" value="Papain-like_cys_pep_sf"/>
</dbReference>
<gene>
    <name evidence="3" type="ORF">EV695_3275</name>
</gene>
<dbReference type="AlphaFoldDB" id="A0A4V2P8D2"/>
<feature type="transmembrane region" description="Helical" evidence="1">
    <location>
        <begin position="110"/>
        <end position="128"/>
    </location>
</feature>
<feature type="transmembrane region" description="Helical" evidence="1">
    <location>
        <begin position="134"/>
        <end position="152"/>
    </location>
</feature>
<dbReference type="InterPro" id="IPR052901">
    <property type="entry name" value="Bact_TGase-like"/>
</dbReference>
<feature type="transmembrane region" description="Helical" evidence="1">
    <location>
        <begin position="61"/>
        <end position="79"/>
    </location>
</feature>
<organism evidence="3 4">
    <name type="scientific">Cocleimonas flava</name>
    <dbReference type="NCBI Taxonomy" id="634765"/>
    <lineage>
        <taxon>Bacteria</taxon>
        <taxon>Pseudomonadati</taxon>
        <taxon>Pseudomonadota</taxon>
        <taxon>Gammaproteobacteria</taxon>
        <taxon>Thiotrichales</taxon>
        <taxon>Thiotrichaceae</taxon>
        <taxon>Cocleimonas</taxon>
    </lineage>
</organism>
<dbReference type="RefSeq" id="WP_131907004.1">
    <property type="nucleotide sequence ID" value="NZ_BAAAFU010000001.1"/>
</dbReference>
<dbReference type="PANTHER" id="PTHR42736">
    <property type="entry name" value="PROTEIN-GLUTAMINE GAMMA-GLUTAMYLTRANSFERASE"/>
    <property type="match status" value="1"/>
</dbReference>
<name>A0A4V2P8D2_9GAMM</name>
<feature type="domain" description="Transglutaminase-like" evidence="2">
    <location>
        <begin position="417"/>
        <end position="488"/>
    </location>
</feature>
<keyword evidence="1" id="KW-0472">Membrane</keyword>
<evidence type="ECO:0000259" key="2">
    <source>
        <dbReference type="SMART" id="SM00460"/>
    </source>
</evidence>
<feature type="transmembrane region" description="Helical" evidence="1">
    <location>
        <begin position="565"/>
        <end position="587"/>
    </location>
</feature>
<dbReference type="SMART" id="SM00460">
    <property type="entry name" value="TGc"/>
    <property type="match status" value="1"/>
</dbReference>
<keyword evidence="1" id="KW-1133">Transmembrane helix</keyword>
<dbReference type="Gene3D" id="3.10.620.30">
    <property type="match status" value="1"/>
</dbReference>
<proteinExistence type="predicted"/>
<dbReference type="Pfam" id="PF11992">
    <property type="entry name" value="TgpA_N"/>
    <property type="match status" value="1"/>
</dbReference>
<dbReference type="Proteomes" id="UP000294887">
    <property type="component" value="Unassembled WGS sequence"/>
</dbReference>
<sequence>MFEKGFPQDKLITYSGMLWLLAAQIVVMLPLIFYLPIWLLPILIFSAVWRIRVMQGHNAQPGNLIKIIIGLLGLGALAASGVKVVSLDMMASLLMLGFAYKALEVIQRRDGMVVILTGFVLIGVLFLYNQSMLIALYGVLSMTVLTGALIAIQQSKSYAILPNLRLSSMMLLLCLPLMLLFFFFAPRFEPFWKVPQTSGHAKTGISDSMTPGDIAELSQSDDLAFSVKFEGKRPGQNELYWRGLVLQHFDGKTWTQSDIPNGKGIKIGNDRLSEKQVAESIVKRGDSVEYEVIYEKSGQPWLFALTPVLEVKGRAFLGGDFRIISYRDINEPKLLKLTSYPNSLREVELSDYDRDLALQLPENGNQKSRFLADQLMASSASNQEYINRVLDRFRQDQYFYTLRPPTLGSENSIDDFLIDSKRGFCAHYAGSFVFMMRAAGIPARVVTGYQGGKWNEQGQFLAVHQFDAHAWTEVWLEGQGWVRFDPTAMVAPSRIEQNLETAMESEGSFLEDNFLSMSKIKWLDGIREKIDSAQYAWRRHVLGYDKNAQQNFLKKMFGELSVQKIGLIVGGLFAGIILLWVMFLGLARKRETEAEEHQLYRRFCDLMAKKGVTRDISQTPETFRRFAMQELPDLAGEINHFSQAYSSVCYDPSIQSKHQSYIDDMKSLLKKLNR</sequence>
<dbReference type="Pfam" id="PF01841">
    <property type="entry name" value="Transglut_core"/>
    <property type="match status" value="1"/>
</dbReference>
<feature type="transmembrane region" description="Helical" evidence="1">
    <location>
        <begin position="85"/>
        <end position="103"/>
    </location>
</feature>
<evidence type="ECO:0000313" key="4">
    <source>
        <dbReference type="Proteomes" id="UP000294887"/>
    </source>
</evidence>
<dbReference type="SUPFAM" id="SSF54001">
    <property type="entry name" value="Cysteine proteinases"/>
    <property type="match status" value="1"/>
</dbReference>
<dbReference type="InterPro" id="IPR025403">
    <property type="entry name" value="TgpA-like_C"/>
</dbReference>
<reference evidence="3 4" key="1">
    <citation type="submission" date="2019-03" db="EMBL/GenBank/DDBJ databases">
        <title>Genomic Encyclopedia of Type Strains, Phase IV (KMG-IV): sequencing the most valuable type-strain genomes for metagenomic binning, comparative biology and taxonomic classification.</title>
        <authorList>
            <person name="Goeker M."/>
        </authorList>
    </citation>
    <scope>NUCLEOTIDE SEQUENCE [LARGE SCALE GENOMIC DNA]</scope>
    <source>
        <strain evidence="3 4">DSM 24830</strain>
    </source>
</reference>
<comment type="caution">
    <text evidence="3">The sequence shown here is derived from an EMBL/GenBank/DDBJ whole genome shotgun (WGS) entry which is preliminary data.</text>
</comment>
<dbReference type="PANTHER" id="PTHR42736:SF1">
    <property type="entry name" value="PROTEIN-GLUTAMINE GAMMA-GLUTAMYLTRANSFERASE"/>
    <property type="match status" value="1"/>
</dbReference>
<feature type="transmembrane region" description="Helical" evidence="1">
    <location>
        <begin position="164"/>
        <end position="185"/>
    </location>
</feature>
<dbReference type="EMBL" id="SMFQ01000004">
    <property type="protein sequence ID" value="TCJ85305.1"/>
    <property type="molecule type" value="Genomic_DNA"/>
</dbReference>
<feature type="transmembrane region" description="Helical" evidence="1">
    <location>
        <begin position="20"/>
        <end position="49"/>
    </location>
</feature>
<dbReference type="InterPro" id="IPR002931">
    <property type="entry name" value="Transglutaminase-like"/>
</dbReference>
<protein>
    <submittedName>
        <fullName evidence="3">Uncharacterized protein DUF4129</fullName>
    </submittedName>
</protein>
<dbReference type="InterPro" id="IPR021878">
    <property type="entry name" value="TgpA_N"/>
</dbReference>
<accession>A0A4V2P8D2</accession>